<dbReference type="EMBL" id="LCFI01000010">
    <property type="protein sequence ID" value="KKS90004.1"/>
    <property type="molecule type" value="Genomic_DNA"/>
</dbReference>
<comment type="caution">
    <text evidence="1">The sequence shown here is derived from an EMBL/GenBank/DDBJ whole genome shotgun (WGS) entry which is preliminary data.</text>
</comment>
<protein>
    <submittedName>
        <fullName evidence="1">Uncharacterized protein</fullName>
    </submittedName>
</protein>
<dbReference type="AlphaFoldDB" id="A0A0G1CWU0"/>
<organism evidence="1 2">
    <name type="scientific">Candidatus Woesebacteria bacterium GW2011_GWA1_43_12</name>
    <dbReference type="NCBI Taxonomy" id="1618557"/>
    <lineage>
        <taxon>Bacteria</taxon>
        <taxon>Candidatus Woeseibacteriota</taxon>
    </lineage>
</organism>
<gene>
    <name evidence="1" type="ORF">UV66_C0010G0002</name>
</gene>
<name>A0A0G1CWU0_9BACT</name>
<accession>A0A0G1CWU0</accession>
<dbReference type="Proteomes" id="UP000034669">
    <property type="component" value="Unassembled WGS sequence"/>
</dbReference>
<proteinExistence type="predicted"/>
<evidence type="ECO:0000313" key="1">
    <source>
        <dbReference type="EMBL" id="KKS90004.1"/>
    </source>
</evidence>
<evidence type="ECO:0000313" key="2">
    <source>
        <dbReference type="Proteomes" id="UP000034669"/>
    </source>
</evidence>
<sequence>MKNQKIENDIDAKWERTMRYLNLMFAQWDIRDKIKHEFPEKYFESEKSLCQILIDRDIIECDHSKAIRRLRERIYDLEKRITRLESPTNP</sequence>
<reference evidence="1 2" key="1">
    <citation type="journal article" date="2015" name="Nature">
        <title>rRNA introns, odd ribosomes, and small enigmatic genomes across a large radiation of phyla.</title>
        <authorList>
            <person name="Brown C.T."/>
            <person name="Hug L.A."/>
            <person name="Thomas B.C."/>
            <person name="Sharon I."/>
            <person name="Castelle C.J."/>
            <person name="Singh A."/>
            <person name="Wilkins M.J."/>
            <person name="Williams K.H."/>
            <person name="Banfield J.F."/>
        </authorList>
    </citation>
    <scope>NUCLEOTIDE SEQUENCE [LARGE SCALE GENOMIC DNA]</scope>
</reference>